<protein>
    <submittedName>
        <fullName evidence="2">Uncharacterized protein</fullName>
    </submittedName>
</protein>
<accession>A0A1G2KPY6</accession>
<proteinExistence type="predicted"/>
<gene>
    <name evidence="2" type="ORF">A3C11_02485</name>
</gene>
<reference evidence="2 3" key="1">
    <citation type="journal article" date="2016" name="Nat. Commun.">
        <title>Thousands of microbial genomes shed light on interconnected biogeochemical processes in an aquifer system.</title>
        <authorList>
            <person name="Anantharaman K."/>
            <person name="Brown C.T."/>
            <person name="Hug L.A."/>
            <person name="Sharon I."/>
            <person name="Castelle C.J."/>
            <person name="Probst A.J."/>
            <person name="Thomas B.C."/>
            <person name="Singh A."/>
            <person name="Wilkins M.J."/>
            <person name="Karaoz U."/>
            <person name="Brodie E.L."/>
            <person name="Williams K.H."/>
            <person name="Hubbard S.S."/>
            <person name="Banfield J.F."/>
        </authorList>
    </citation>
    <scope>NUCLEOTIDE SEQUENCE [LARGE SCALE GENOMIC DNA]</scope>
</reference>
<dbReference type="EMBL" id="MHQJ01000016">
    <property type="protein sequence ID" value="OHA01470.1"/>
    <property type="molecule type" value="Genomic_DNA"/>
</dbReference>
<keyword evidence="1" id="KW-1133">Transmembrane helix</keyword>
<name>A0A1G2KPY6_9BACT</name>
<comment type="caution">
    <text evidence="2">The sequence shown here is derived from an EMBL/GenBank/DDBJ whole genome shotgun (WGS) entry which is preliminary data.</text>
</comment>
<feature type="transmembrane region" description="Helical" evidence="1">
    <location>
        <begin position="29"/>
        <end position="52"/>
    </location>
</feature>
<evidence type="ECO:0000313" key="3">
    <source>
        <dbReference type="Proteomes" id="UP000177362"/>
    </source>
</evidence>
<evidence type="ECO:0000313" key="2">
    <source>
        <dbReference type="EMBL" id="OHA01470.1"/>
    </source>
</evidence>
<keyword evidence="1" id="KW-0812">Transmembrane</keyword>
<keyword evidence="1" id="KW-0472">Membrane</keyword>
<evidence type="ECO:0000256" key="1">
    <source>
        <dbReference type="SAM" id="Phobius"/>
    </source>
</evidence>
<sequence>MSFRTIVLAPRLIASQYGDLRRASVSHAWFSYTLIAVAIVSVLAFGVLTQWATESIYQSRSLEKSVRALTDDIARHNVTLVQIAQKPGPGIEIFLAEMQKADTNITYIHTNAAFVDASRPQP</sequence>
<dbReference type="AlphaFoldDB" id="A0A1G2KPY6"/>
<organism evidence="2 3">
    <name type="scientific">Candidatus Sungbacteria bacterium RIFCSPHIGHO2_02_FULL_49_12</name>
    <dbReference type="NCBI Taxonomy" id="1802271"/>
    <lineage>
        <taxon>Bacteria</taxon>
        <taxon>Candidatus Sungiibacteriota</taxon>
    </lineage>
</organism>
<dbReference type="Proteomes" id="UP000177362">
    <property type="component" value="Unassembled WGS sequence"/>
</dbReference>
<dbReference type="STRING" id="1802271.A3C11_02485"/>